<keyword evidence="3" id="KW-1185">Reference proteome</keyword>
<reference evidence="2 3" key="1">
    <citation type="journal article" date="2019" name="Int. J. Syst. Evol. Microbiol.">
        <title>The Global Catalogue of Microorganisms (GCM) 10K type strain sequencing project: providing services to taxonomists for standard genome sequencing and annotation.</title>
        <authorList>
            <consortium name="The Broad Institute Genomics Platform"/>
            <consortium name="The Broad Institute Genome Sequencing Center for Infectious Disease"/>
            <person name="Wu L."/>
            <person name="Ma J."/>
        </authorList>
    </citation>
    <scope>NUCLEOTIDE SEQUENCE [LARGE SCALE GENOMIC DNA]</scope>
    <source>
        <strain evidence="2 3">CGMCC 1.3239</strain>
    </source>
</reference>
<comment type="caution">
    <text evidence="2">The sequence shown here is derived from an EMBL/GenBank/DDBJ whole genome shotgun (WGS) entry which is preliminary data.</text>
</comment>
<organism evidence="2 3">
    <name type="scientific">Halorubrum tibetense</name>
    <dbReference type="NCBI Taxonomy" id="175631"/>
    <lineage>
        <taxon>Archaea</taxon>
        <taxon>Methanobacteriati</taxon>
        <taxon>Methanobacteriota</taxon>
        <taxon>Stenosarchaea group</taxon>
        <taxon>Halobacteria</taxon>
        <taxon>Halobacteriales</taxon>
        <taxon>Haloferacaceae</taxon>
        <taxon>Halorubrum</taxon>
    </lineage>
</organism>
<evidence type="ECO:0000313" key="3">
    <source>
        <dbReference type="Proteomes" id="UP001596442"/>
    </source>
</evidence>
<dbReference type="RefSeq" id="WP_379782767.1">
    <property type="nucleotide sequence ID" value="NZ_JBHSWW010000242.1"/>
</dbReference>
<dbReference type="AlphaFoldDB" id="A0ABD5SC81"/>
<sequence>MSTLTRVAGTFVLVFAVTLGLVAVGGAVLDDGTPANADVESDHWELDAVTADAAESDGEITMDSAEPTNTVVLHVGAGAAAGGGGEPLPLPIGEESEPVDASVGTIGGPERDVGPLAATLVANGHDVVFYQDEFADGPLFELLADADAFLTTNPAALGPAEADAVAEFAEADGRTVIAADPGSAGPATELVGSLGGYVSPGYVYDMTDNDANYLSPFVTPAGETPLTDGVDRAVFRGIAPVGVAAGQGEVALETGDDAQLSTTRADDAYAAAVTVGELALVGDSAFLAPENAYRADNDVLIGNVADFLVTGENPDIDPLPPGGQPLPPGGEPLPPGGEPLPPGEEPTPPGEEPAPPEDGDDEGDGDEGDDDEDGDDDGNGDNDGDNTNA</sequence>
<protein>
    <recommendedName>
        <fullName evidence="4">GATase domain protein</fullName>
    </recommendedName>
</protein>
<feature type="region of interest" description="Disordered" evidence="1">
    <location>
        <begin position="312"/>
        <end position="389"/>
    </location>
</feature>
<evidence type="ECO:0000256" key="1">
    <source>
        <dbReference type="SAM" id="MobiDB-lite"/>
    </source>
</evidence>
<dbReference type="EMBL" id="JBHSWW010000242">
    <property type="protein sequence ID" value="MFC6754344.1"/>
    <property type="molecule type" value="Genomic_DNA"/>
</dbReference>
<feature type="compositionally biased region" description="Pro residues" evidence="1">
    <location>
        <begin position="317"/>
        <end position="353"/>
    </location>
</feature>
<dbReference type="Proteomes" id="UP001596442">
    <property type="component" value="Unassembled WGS sequence"/>
</dbReference>
<accession>A0ABD5SC81</accession>
<gene>
    <name evidence="2" type="ORF">ACFQEU_12865</name>
</gene>
<evidence type="ECO:0000313" key="2">
    <source>
        <dbReference type="EMBL" id="MFC6754344.1"/>
    </source>
</evidence>
<evidence type="ECO:0008006" key="4">
    <source>
        <dbReference type="Google" id="ProtNLM"/>
    </source>
</evidence>
<proteinExistence type="predicted"/>
<name>A0ABD5SC81_9EURY</name>
<feature type="compositionally biased region" description="Acidic residues" evidence="1">
    <location>
        <begin position="354"/>
        <end position="389"/>
    </location>
</feature>